<feature type="transmembrane region" description="Helical" evidence="8">
    <location>
        <begin position="527"/>
        <end position="545"/>
    </location>
</feature>
<evidence type="ECO:0000256" key="7">
    <source>
        <dbReference type="SAM" id="MobiDB-lite"/>
    </source>
</evidence>
<keyword evidence="4 8" id="KW-1133">Transmembrane helix</keyword>
<evidence type="ECO:0000313" key="11">
    <source>
        <dbReference type="Proteomes" id="UP000290900"/>
    </source>
</evidence>
<comment type="subcellular location">
    <subcellularLocation>
        <location evidence="1">Membrane</location>
        <topology evidence="1">Multi-pass membrane protein</topology>
    </subcellularLocation>
</comment>
<feature type="transmembrane region" description="Helical" evidence="8">
    <location>
        <begin position="303"/>
        <end position="319"/>
    </location>
</feature>
<feature type="transmembrane region" description="Helical" evidence="8">
    <location>
        <begin position="500"/>
        <end position="521"/>
    </location>
</feature>
<dbReference type="OrthoDB" id="440553at2759"/>
<evidence type="ECO:0000256" key="5">
    <source>
        <dbReference type="ARBA" id="ARBA00023136"/>
    </source>
</evidence>
<sequence>MRIKDSSENFDMDSLVSSDNEVSHGPPEEIPEDSTGAASSSLTRFNSAILPNGLPYTMLTSFERHIISINLSLMGLCCSISISIYWVALTEIENAFHITEEQVNLTITAYLVFQAVSPVFVSNMSDHYGRRPILLVCLLGGTCANVGLALCDTYWLLMLMRCTLGIFLSPIISVSSSVIGDYTTRRDRGGVSGIVGGFTLVGQGFAPFLGSLFDTRWGFRAIFWFAAAYSGTVFFITLLLFPETQRSIVGNMSHRPESWIHWSPPLLHFGKRLNDFESSTVEPSLGLKYNPLEPLLLAKEPEVFFVLLPCGIFYSLWTMSQASLTTNLAKEYHYTSLKIGLSFFAPGMATIIGTVSSGKILDIMYRREKAKYVKKWGTDVADKNVQKEGSDRENGGDEEESIPGDNTSSTPASSDSSPRPIQPPLNILKARMSLFGIFICLLVVFTLVYAWCSQEHTSVAPILVGSFFLTIGSMYPLGTVMTLMVDLHPHISAAATSMNNLFRCGLAAIFVSCLTKMNTAMTLGGTYSLMVGLSCVGGVVLYIVIWKSPELMAKKVAREALLEQEKNS</sequence>
<dbReference type="FunCoup" id="A0A448YP14">
    <property type="interactions" value="109"/>
</dbReference>
<feature type="transmembrane region" description="Helical" evidence="8">
    <location>
        <begin position="339"/>
        <end position="361"/>
    </location>
</feature>
<dbReference type="Pfam" id="PF07690">
    <property type="entry name" value="MFS_1"/>
    <property type="match status" value="1"/>
</dbReference>
<dbReference type="GO" id="GO:0005886">
    <property type="term" value="C:plasma membrane"/>
    <property type="evidence" value="ECO:0007669"/>
    <property type="project" value="TreeGrafter"/>
</dbReference>
<evidence type="ECO:0000313" key="10">
    <source>
        <dbReference type="EMBL" id="VEU22680.1"/>
    </source>
</evidence>
<feature type="compositionally biased region" description="Basic and acidic residues" evidence="7">
    <location>
        <begin position="383"/>
        <end position="395"/>
    </location>
</feature>
<feature type="region of interest" description="Disordered" evidence="7">
    <location>
        <begin position="1"/>
        <end position="38"/>
    </location>
</feature>
<keyword evidence="5 8" id="KW-0472">Membrane</keyword>
<dbReference type="InterPro" id="IPR011701">
    <property type="entry name" value="MFS"/>
</dbReference>
<dbReference type="PANTHER" id="PTHR23502:SF51">
    <property type="entry name" value="QUINIDINE RESISTANCE PROTEIN 1-RELATED"/>
    <property type="match status" value="1"/>
</dbReference>
<dbReference type="InParanoid" id="A0A448YP14"/>
<feature type="compositionally biased region" description="Low complexity" evidence="7">
    <location>
        <begin position="407"/>
        <end position="418"/>
    </location>
</feature>
<dbReference type="SUPFAM" id="SSF103473">
    <property type="entry name" value="MFS general substrate transporter"/>
    <property type="match status" value="2"/>
</dbReference>
<reference evidence="10 11" key="1">
    <citation type="submission" date="2018-12" db="EMBL/GenBank/DDBJ databases">
        <authorList>
            <person name="Tiukova I."/>
            <person name="Dainat J."/>
        </authorList>
    </citation>
    <scope>NUCLEOTIDE SEQUENCE [LARGE SCALE GENOMIC DNA]</scope>
</reference>
<feature type="transmembrane region" description="Helical" evidence="8">
    <location>
        <begin position="432"/>
        <end position="451"/>
    </location>
</feature>
<evidence type="ECO:0000256" key="3">
    <source>
        <dbReference type="ARBA" id="ARBA00022692"/>
    </source>
</evidence>
<evidence type="ECO:0000256" key="6">
    <source>
        <dbReference type="ARBA" id="ARBA00038347"/>
    </source>
</evidence>
<evidence type="ECO:0000259" key="9">
    <source>
        <dbReference type="PROSITE" id="PS50850"/>
    </source>
</evidence>
<dbReference type="EMBL" id="CAACVR010000024">
    <property type="protein sequence ID" value="VEU22680.1"/>
    <property type="molecule type" value="Genomic_DNA"/>
</dbReference>
<feature type="transmembrane region" description="Helical" evidence="8">
    <location>
        <begin position="463"/>
        <end position="488"/>
    </location>
</feature>
<feature type="transmembrane region" description="Helical" evidence="8">
    <location>
        <begin position="133"/>
        <end position="150"/>
    </location>
</feature>
<protein>
    <submittedName>
        <fullName evidence="10">DEKNAAC103761</fullName>
    </submittedName>
</protein>
<feature type="region of interest" description="Disordered" evidence="7">
    <location>
        <begin position="383"/>
        <end position="420"/>
    </location>
</feature>
<dbReference type="Proteomes" id="UP000290900">
    <property type="component" value="Unassembled WGS sequence"/>
</dbReference>
<evidence type="ECO:0000256" key="1">
    <source>
        <dbReference type="ARBA" id="ARBA00004141"/>
    </source>
</evidence>
<proteinExistence type="inferred from homology"/>
<feature type="transmembrane region" description="Helical" evidence="8">
    <location>
        <begin position="103"/>
        <end position="121"/>
    </location>
</feature>
<evidence type="ECO:0000256" key="8">
    <source>
        <dbReference type="SAM" id="Phobius"/>
    </source>
</evidence>
<name>A0A448YP14_BRENA</name>
<feature type="transmembrane region" description="Helical" evidence="8">
    <location>
        <begin position="156"/>
        <end position="179"/>
    </location>
</feature>
<keyword evidence="3 8" id="KW-0812">Transmembrane</keyword>
<keyword evidence="2" id="KW-0813">Transport</keyword>
<dbReference type="STRING" id="13370.A0A448YP14"/>
<dbReference type="GO" id="GO:0022857">
    <property type="term" value="F:transmembrane transporter activity"/>
    <property type="evidence" value="ECO:0007669"/>
    <property type="project" value="InterPro"/>
</dbReference>
<keyword evidence="11" id="KW-1185">Reference proteome</keyword>
<evidence type="ECO:0000256" key="4">
    <source>
        <dbReference type="ARBA" id="ARBA00022989"/>
    </source>
</evidence>
<feature type="transmembrane region" description="Helical" evidence="8">
    <location>
        <begin position="66"/>
        <end position="88"/>
    </location>
</feature>
<dbReference type="Gene3D" id="1.20.1250.20">
    <property type="entry name" value="MFS general substrate transporter like domains"/>
    <property type="match status" value="1"/>
</dbReference>
<organism evidence="10 11">
    <name type="scientific">Brettanomyces naardenensis</name>
    <name type="common">Yeast</name>
    <dbReference type="NCBI Taxonomy" id="13370"/>
    <lineage>
        <taxon>Eukaryota</taxon>
        <taxon>Fungi</taxon>
        <taxon>Dikarya</taxon>
        <taxon>Ascomycota</taxon>
        <taxon>Saccharomycotina</taxon>
        <taxon>Pichiomycetes</taxon>
        <taxon>Pichiales</taxon>
        <taxon>Pichiaceae</taxon>
        <taxon>Brettanomyces</taxon>
    </lineage>
</organism>
<evidence type="ECO:0000256" key="2">
    <source>
        <dbReference type="ARBA" id="ARBA00022448"/>
    </source>
</evidence>
<dbReference type="AlphaFoldDB" id="A0A448YP14"/>
<gene>
    <name evidence="10" type="ORF">BRENAR_LOCUS3411</name>
</gene>
<dbReference type="InterPro" id="IPR036259">
    <property type="entry name" value="MFS_trans_sf"/>
</dbReference>
<dbReference type="InterPro" id="IPR020846">
    <property type="entry name" value="MFS_dom"/>
</dbReference>
<dbReference type="PANTHER" id="PTHR23502">
    <property type="entry name" value="MAJOR FACILITATOR SUPERFAMILY"/>
    <property type="match status" value="1"/>
</dbReference>
<comment type="similarity">
    <text evidence="6">Belongs to the major facilitator superfamily. CAR1 family.</text>
</comment>
<feature type="transmembrane region" description="Helical" evidence="8">
    <location>
        <begin position="221"/>
        <end position="241"/>
    </location>
</feature>
<feature type="domain" description="Major facilitator superfamily (MFS) profile" evidence="9">
    <location>
        <begin position="67"/>
        <end position="549"/>
    </location>
</feature>
<accession>A0A448YP14</accession>
<dbReference type="PROSITE" id="PS50850">
    <property type="entry name" value="MFS"/>
    <property type="match status" value="1"/>
</dbReference>
<feature type="transmembrane region" description="Helical" evidence="8">
    <location>
        <begin position="191"/>
        <end position="209"/>
    </location>
</feature>